<dbReference type="EMBL" id="CAIZ01000126">
    <property type="protein sequence ID" value="CCH70383.1"/>
    <property type="molecule type" value="Genomic_DNA"/>
</dbReference>
<dbReference type="RefSeq" id="WP_010850232.1">
    <property type="nucleotide sequence ID" value="NZ_HF570956.1"/>
</dbReference>
<dbReference type="AlphaFoldDB" id="N0E099"/>
<comment type="subcellular location">
    <subcellularLocation>
        <location evidence="1">Cell membrane</location>
        <topology evidence="1">Multi-pass membrane protein</topology>
    </subcellularLocation>
</comment>
<evidence type="ECO:0000256" key="10">
    <source>
        <dbReference type="ARBA" id="ARBA00034269"/>
    </source>
</evidence>
<accession>N0E099</accession>
<dbReference type="Pfam" id="PF01544">
    <property type="entry name" value="CorA"/>
    <property type="match status" value="1"/>
</dbReference>
<dbReference type="FunFam" id="1.20.58.340:FF:000004">
    <property type="entry name" value="Magnesium transport protein CorA"/>
    <property type="match status" value="1"/>
</dbReference>
<evidence type="ECO:0000256" key="6">
    <source>
        <dbReference type="ARBA" id="ARBA00022842"/>
    </source>
</evidence>
<evidence type="ECO:0000256" key="1">
    <source>
        <dbReference type="ARBA" id="ARBA00004651"/>
    </source>
</evidence>
<evidence type="ECO:0000256" key="7">
    <source>
        <dbReference type="ARBA" id="ARBA00022989"/>
    </source>
</evidence>
<evidence type="ECO:0000256" key="8">
    <source>
        <dbReference type="ARBA" id="ARBA00023065"/>
    </source>
</evidence>
<evidence type="ECO:0000256" key="11">
    <source>
        <dbReference type="ARBA" id="ARBA00045497"/>
    </source>
</evidence>
<dbReference type="SUPFAM" id="SSF143865">
    <property type="entry name" value="CorA soluble domain-like"/>
    <property type="match status" value="1"/>
</dbReference>
<gene>
    <name evidence="13" type="ORF">BN10_560076</name>
</gene>
<dbReference type="PANTHER" id="PTHR46494">
    <property type="entry name" value="CORA FAMILY METAL ION TRANSPORTER (EUROFUNG)"/>
    <property type="match status" value="1"/>
</dbReference>
<dbReference type="SUPFAM" id="SSF144083">
    <property type="entry name" value="Magnesium transport protein CorA, transmembrane region"/>
    <property type="match status" value="1"/>
</dbReference>
<dbReference type="eggNOG" id="COG0598">
    <property type="taxonomic scope" value="Bacteria"/>
</dbReference>
<dbReference type="Proteomes" id="UP000013167">
    <property type="component" value="Unassembled WGS sequence"/>
</dbReference>
<dbReference type="GO" id="GO:0005886">
    <property type="term" value="C:plasma membrane"/>
    <property type="evidence" value="ECO:0007669"/>
    <property type="project" value="UniProtKB-SubCell"/>
</dbReference>
<evidence type="ECO:0000313" key="13">
    <source>
        <dbReference type="EMBL" id="CCH70383.1"/>
    </source>
</evidence>
<sequence>MIVDKALYRAGRRQWCGDLSDELATLQASAPAGDFLWVGLKDPTIEEFAEVNEELGLHPLAIEDAVRGRQRVKLEHYADGVVVLVLRPLRYIEATSDIESGELMVIVGSHFLLTVRRGEAAPLAGVRQRLEQDEELLARGPQAALHAVLDKIVDDYVAIDEEVAADLEEIESDVFSDGDVDTGAVYRLKREILEFKRAVVPLSVPIHGLYGSPQSPVKDEELQLLFRDVADHAQQVIDHIDAYDRLLADILTAHLAAVGVRQNSDMRKISAWVAIAALPTMLAGIYGMNFEFMPELSASFDIGGQEVKYGYFVVLAVMVASCVALYRGFRRSGWL</sequence>
<organism evidence="13 14">
    <name type="scientific">Phycicoccus elongatus Lp2</name>
    <dbReference type="NCBI Taxonomy" id="1193181"/>
    <lineage>
        <taxon>Bacteria</taxon>
        <taxon>Bacillati</taxon>
        <taxon>Actinomycetota</taxon>
        <taxon>Actinomycetes</taxon>
        <taxon>Micrococcales</taxon>
        <taxon>Intrasporangiaceae</taxon>
        <taxon>Phycicoccus</taxon>
    </lineage>
</organism>
<name>N0E099_9MICO</name>
<dbReference type="InterPro" id="IPR045861">
    <property type="entry name" value="CorA_cytoplasmic_dom"/>
</dbReference>
<feature type="transmembrane region" description="Helical" evidence="12">
    <location>
        <begin position="269"/>
        <end position="289"/>
    </location>
</feature>
<comment type="function">
    <text evidence="11">Mediates influx of magnesium ions. Alternates between open and closed states. Activated by low cytoplasmic Mg(2+) levels. Inactive when cytoplasmic Mg(2+) levels are high.</text>
</comment>
<keyword evidence="8" id="KW-0406">Ion transport</keyword>
<evidence type="ECO:0000256" key="5">
    <source>
        <dbReference type="ARBA" id="ARBA00022692"/>
    </source>
</evidence>
<evidence type="ECO:0000256" key="3">
    <source>
        <dbReference type="ARBA" id="ARBA00022448"/>
    </source>
</evidence>
<dbReference type="GO" id="GO:0015087">
    <property type="term" value="F:cobalt ion transmembrane transporter activity"/>
    <property type="evidence" value="ECO:0007669"/>
    <property type="project" value="TreeGrafter"/>
</dbReference>
<dbReference type="PANTHER" id="PTHR46494:SF1">
    <property type="entry name" value="CORA FAMILY METAL ION TRANSPORTER (EUROFUNG)"/>
    <property type="match status" value="1"/>
</dbReference>
<dbReference type="GO" id="GO:0015095">
    <property type="term" value="F:magnesium ion transmembrane transporter activity"/>
    <property type="evidence" value="ECO:0007669"/>
    <property type="project" value="TreeGrafter"/>
</dbReference>
<keyword evidence="9 12" id="KW-0472">Membrane</keyword>
<dbReference type="STRING" id="1193181.BN10_560076"/>
<evidence type="ECO:0000313" key="14">
    <source>
        <dbReference type="Proteomes" id="UP000013167"/>
    </source>
</evidence>
<proteinExistence type="inferred from homology"/>
<keyword evidence="4" id="KW-1003">Cell membrane</keyword>
<keyword evidence="5 12" id="KW-0812">Transmembrane</keyword>
<keyword evidence="7 12" id="KW-1133">Transmembrane helix</keyword>
<dbReference type="GO" id="GO:0000287">
    <property type="term" value="F:magnesium ion binding"/>
    <property type="evidence" value="ECO:0007669"/>
    <property type="project" value="TreeGrafter"/>
</dbReference>
<evidence type="ECO:0000256" key="4">
    <source>
        <dbReference type="ARBA" id="ARBA00022475"/>
    </source>
</evidence>
<protein>
    <submittedName>
        <fullName evidence="13">Putative transporter</fullName>
    </submittedName>
</protein>
<evidence type="ECO:0000256" key="9">
    <source>
        <dbReference type="ARBA" id="ARBA00023136"/>
    </source>
</evidence>
<dbReference type="OrthoDB" id="9803416at2"/>
<dbReference type="HOGENOM" id="CLU_007127_0_2_11"/>
<keyword evidence="14" id="KW-1185">Reference proteome</keyword>
<keyword evidence="3" id="KW-0813">Transport</keyword>
<dbReference type="InterPro" id="IPR045863">
    <property type="entry name" value="CorA_TM1_TM2"/>
</dbReference>
<comment type="caution">
    <text evidence="13">The sequence shown here is derived from an EMBL/GenBank/DDBJ whole genome shotgun (WGS) entry which is preliminary data.</text>
</comment>
<comment type="similarity">
    <text evidence="2">Belongs to the CorA metal ion transporter (MIT) (TC 1.A.35) family.</text>
</comment>
<keyword evidence="6" id="KW-0460">Magnesium</keyword>
<feature type="transmembrane region" description="Helical" evidence="12">
    <location>
        <begin position="309"/>
        <end position="329"/>
    </location>
</feature>
<dbReference type="Gene3D" id="3.30.460.20">
    <property type="entry name" value="CorA soluble domain-like"/>
    <property type="match status" value="1"/>
</dbReference>
<dbReference type="Gene3D" id="1.20.58.340">
    <property type="entry name" value="Magnesium transport protein CorA, transmembrane region"/>
    <property type="match status" value="2"/>
</dbReference>
<dbReference type="GO" id="GO:0050897">
    <property type="term" value="F:cobalt ion binding"/>
    <property type="evidence" value="ECO:0007669"/>
    <property type="project" value="TreeGrafter"/>
</dbReference>
<dbReference type="CDD" id="cd12830">
    <property type="entry name" value="MtCorA-like"/>
    <property type="match status" value="1"/>
</dbReference>
<reference evidence="13 14" key="1">
    <citation type="journal article" date="2013" name="ISME J.">
        <title>A metabolic model for members of the genus Tetrasphaera involved in enhanced biological phosphorus removal.</title>
        <authorList>
            <person name="Kristiansen R."/>
            <person name="Nguyen H.T.T."/>
            <person name="Saunders A.M."/>
            <person name="Nielsen J.L."/>
            <person name="Wimmer R."/>
            <person name="Le V.Q."/>
            <person name="McIlroy S.J."/>
            <person name="Petrovski S."/>
            <person name="Seviour R.J."/>
            <person name="Calteau A."/>
            <person name="Nielsen K.L."/>
            <person name="Nielsen P.H."/>
        </authorList>
    </citation>
    <scope>NUCLEOTIDE SEQUENCE [LARGE SCALE GENOMIC DNA]</scope>
    <source>
        <strain evidence="13 14">Lp2</strain>
    </source>
</reference>
<evidence type="ECO:0000256" key="12">
    <source>
        <dbReference type="SAM" id="Phobius"/>
    </source>
</evidence>
<evidence type="ECO:0000256" key="2">
    <source>
        <dbReference type="ARBA" id="ARBA00009765"/>
    </source>
</evidence>
<dbReference type="InterPro" id="IPR002523">
    <property type="entry name" value="MgTranspt_CorA/ZnTranspt_ZntB"/>
</dbReference>
<comment type="catalytic activity">
    <reaction evidence="10">
        <text>Mg(2+)(in) = Mg(2+)(out)</text>
        <dbReference type="Rhea" id="RHEA:29827"/>
        <dbReference type="ChEBI" id="CHEBI:18420"/>
    </reaction>
</comment>